<comment type="catalytic activity">
    <reaction evidence="3">
        <text>Cleavage of hydrophobic, N-terminal signal or leader sequences from secreted and periplasmic proteins.</text>
        <dbReference type="EC" id="3.4.21.89"/>
    </reaction>
</comment>
<dbReference type="InterPro" id="IPR000223">
    <property type="entry name" value="Pept_S26A_signal_pept_1"/>
</dbReference>
<evidence type="ECO:0000313" key="6">
    <source>
        <dbReference type="Proteomes" id="UP000294489"/>
    </source>
</evidence>
<dbReference type="Proteomes" id="UP000294489">
    <property type="component" value="Unassembled WGS sequence"/>
</dbReference>
<dbReference type="AlphaFoldDB" id="A0A4R8FKQ2"/>
<comment type="caution">
    <text evidence="5">The sequence shown here is derived from an EMBL/GenBank/DDBJ whole genome shotgun (WGS) entry which is preliminary data.</text>
</comment>
<keyword evidence="3" id="KW-0812">Transmembrane</keyword>
<accession>A0A4R8FKQ2</accession>
<dbReference type="EC" id="3.4.21.89" evidence="3"/>
<gene>
    <name evidence="5" type="ORF">DFO67_11564</name>
</gene>
<protein>
    <recommendedName>
        <fullName evidence="2 3">Signal peptidase I</fullName>
        <ecNumber evidence="3">3.4.21.89</ecNumber>
    </recommendedName>
</protein>
<dbReference type="PANTHER" id="PTHR43390">
    <property type="entry name" value="SIGNAL PEPTIDASE I"/>
    <property type="match status" value="1"/>
</dbReference>
<evidence type="ECO:0000313" key="5">
    <source>
        <dbReference type="EMBL" id="TDX26799.1"/>
    </source>
</evidence>
<sequence length="175" mass="19698">MIASSLVLRKREPWGRFLIKMALVAAAIFAVGAAFTSRFHFGIDSQQIRCFYDHRFFLVDRKDHDMHRGEIYAFSSRGLAPFFDDGTQVVKILVALPGDHVEVTETGDVKVNGETLAKGLHWAEALGRHVSDFAGNTILPEGAYWFMGETPESFDSRYWGSVNEEQIIGRAYPIL</sequence>
<dbReference type="NCBIfam" id="TIGR02227">
    <property type="entry name" value="sigpep_I_bact"/>
    <property type="match status" value="1"/>
</dbReference>
<comment type="subcellular location">
    <subcellularLocation>
        <location evidence="3">Membrane</location>
        <topology evidence="3">Multi-pass membrane protein</topology>
    </subcellularLocation>
</comment>
<dbReference type="InterPro" id="IPR019533">
    <property type="entry name" value="Peptidase_S26"/>
</dbReference>
<dbReference type="Pfam" id="PF10502">
    <property type="entry name" value="Peptidase_S26"/>
    <property type="match status" value="1"/>
</dbReference>
<name>A0A4R8FKQ2_9GAMM</name>
<dbReference type="GO" id="GO:0016020">
    <property type="term" value="C:membrane"/>
    <property type="evidence" value="ECO:0007669"/>
    <property type="project" value="UniProtKB-SubCell"/>
</dbReference>
<keyword evidence="3" id="KW-0645">Protease</keyword>
<dbReference type="CDD" id="cd06530">
    <property type="entry name" value="S26_SPase_I"/>
    <property type="match status" value="1"/>
</dbReference>
<dbReference type="InterPro" id="IPR036286">
    <property type="entry name" value="LexA/Signal_pep-like_sf"/>
</dbReference>
<evidence type="ECO:0000256" key="1">
    <source>
        <dbReference type="ARBA" id="ARBA00009370"/>
    </source>
</evidence>
<feature type="domain" description="Peptidase S26" evidence="4">
    <location>
        <begin position="22"/>
        <end position="172"/>
    </location>
</feature>
<evidence type="ECO:0000256" key="2">
    <source>
        <dbReference type="ARBA" id="ARBA00019232"/>
    </source>
</evidence>
<dbReference type="SUPFAM" id="SSF51306">
    <property type="entry name" value="LexA/Signal peptidase"/>
    <property type="match status" value="1"/>
</dbReference>
<keyword evidence="3" id="KW-0378">Hydrolase</keyword>
<keyword evidence="3" id="KW-1133">Transmembrane helix</keyword>
<dbReference type="RefSeq" id="WP_134019363.1">
    <property type="nucleotide sequence ID" value="NZ_SOEC01000015.1"/>
</dbReference>
<dbReference type="PANTHER" id="PTHR43390:SF1">
    <property type="entry name" value="CHLOROPLAST PROCESSING PEPTIDASE"/>
    <property type="match status" value="1"/>
</dbReference>
<keyword evidence="3" id="KW-0472">Membrane</keyword>
<reference evidence="5 6" key="1">
    <citation type="submission" date="2019-03" db="EMBL/GenBank/DDBJ databases">
        <title>Freshwater and sediment microbial communities from various areas in North America, analyzing microbe dynamics in response to fracking.</title>
        <authorList>
            <person name="Lamendella R."/>
        </authorList>
    </citation>
    <scope>NUCLEOTIDE SEQUENCE [LARGE SCALE GENOMIC DNA]</scope>
    <source>
        <strain evidence="5 6">6_TX</strain>
    </source>
</reference>
<dbReference type="GO" id="GO:0004252">
    <property type="term" value="F:serine-type endopeptidase activity"/>
    <property type="evidence" value="ECO:0007669"/>
    <property type="project" value="InterPro"/>
</dbReference>
<feature type="transmembrane region" description="Helical" evidence="3">
    <location>
        <begin position="21"/>
        <end position="41"/>
    </location>
</feature>
<evidence type="ECO:0000256" key="3">
    <source>
        <dbReference type="RuleBase" id="RU362042"/>
    </source>
</evidence>
<dbReference type="OrthoDB" id="5360818at2"/>
<evidence type="ECO:0000259" key="4">
    <source>
        <dbReference type="Pfam" id="PF10502"/>
    </source>
</evidence>
<comment type="caution">
    <text evidence="3">Lacks conserved residue(s) required for the propagation of feature annotation.</text>
</comment>
<dbReference type="GO" id="GO:0006465">
    <property type="term" value="P:signal peptide processing"/>
    <property type="evidence" value="ECO:0007669"/>
    <property type="project" value="InterPro"/>
</dbReference>
<dbReference type="GO" id="GO:0009003">
    <property type="term" value="F:signal peptidase activity"/>
    <property type="evidence" value="ECO:0007669"/>
    <property type="project" value="UniProtKB-EC"/>
</dbReference>
<dbReference type="Gene3D" id="2.10.109.10">
    <property type="entry name" value="Umud Fragment, subunit A"/>
    <property type="match status" value="1"/>
</dbReference>
<organism evidence="5 6">
    <name type="scientific">Modicisalibacter xianhensis</name>
    <dbReference type="NCBI Taxonomy" id="442341"/>
    <lineage>
        <taxon>Bacteria</taxon>
        <taxon>Pseudomonadati</taxon>
        <taxon>Pseudomonadota</taxon>
        <taxon>Gammaproteobacteria</taxon>
        <taxon>Oceanospirillales</taxon>
        <taxon>Halomonadaceae</taxon>
        <taxon>Modicisalibacter</taxon>
    </lineage>
</organism>
<proteinExistence type="inferred from homology"/>
<comment type="similarity">
    <text evidence="1 3">Belongs to the peptidase S26 family.</text>
</comment>
<dbReference type="EMBL" id="SOEC01000015">
    <property type="protein sequence ID" value="TDX26799.1"/>
    <property type="molecule type" value="Genomic_DNA"/>
</dbReference>